<evidence type="ECO:0000256" key="1">
    <source>
        <dbReference type="SAM" id="MobiDB-lite"/>
    </source>
</evidence>
<dbReference type="EMBL" id="MN740099">
    <property type="protein sequence ID" value="QHT87711.1"/>
    <property type="molecule type" value="Genomic_DNA"/>
</dbReference>
<reference evidence="2" key="1">
    <citation type="journal article" date="2020" name="Nature">
        <title>Giant virus diversity and host interactions through global metagenomics.</title>
        <authorList>
            <person name="Schulz F."/>
            <person name="Roux S."/>
            <person name="Paez-Espino D."/>
            <person name="Jungbluth S."/>
            <person name="Walsh D.A."/>
            <person name="Denef V.J."/>
            <person name="McMahon K.D."/>
            <person name="Konstantinidis K.T."/>
            <person name="Eloe-Fadrosh E.A."/>
            <person name="Kyrpides N.C."/>
            <person name="Woyke T."/>
        </authorList>
    </citation>
    <scope>NUCLEOTIDE SEQUENCE</scope>
    <source>
        <strain evidence="2">GVMAG-M-3300023184-190</strain>
    </source>
</reference>
<organism evidence="2">
    <name type="scientific">viral metagenome</name>
    <dbReference type="NCBI Taxonomy" id="1070528"/>
    <lineage>
        <taxon>unclassified sequences</taxon>
        <taxon>metagenomes</taxon>
        <taxon>organismal metagenomes</taxon>
    </lineage>
</organism>
<feature type="region of interest" description="Disordered" evidence="1">
    <location>
        <begin position="31"/>
        <end position="50"/>
    </location>
</feature>
<dbReference type="AlphaFoldDB" id="A0A6C0I3W7"/>
<name>A0A6C0I3W7_9ZZZZ</name>
<accession>A0A6C0I3W7</accession>
<sequence length="294" mass="33766">MAQIKCVYGDSSSSISIGVILTEVGRLFSEGEGGGEGGSERGSGEESGGASPFDFVYVSIGGKWNEAQVQFPMPDRVRNINTNAQLQMYPQFLRKRPEGEKICVIVIDDFRNKESFEKNRRCIQQVAEENASVIMIDHAFVRSSLVSFTTYLLDLFRKYAIQANRCMICNYVKHRNMANAIEARAEALIPKIIQELLDQTAYETCLYEWFGYRYHLYNIVYNYRYACSVIHPFYYELEDFIRYKLNGQEVIVIQEKQFADMLANVYDISVGRLQSLKEYLVGRGFIHVVEGLME</sequence>
<protein>
    <submittedName>
        <fullName evidence="2">Uncharacterized protein</fullName>
    </submittedName>
</protein>
<proteinExistence type="predicted"/>
<evidence type="ECO:0000313" key="2">
    <source>
        <dbReference type="EMBL" id="QHT87711.1"/>
    </source>
</evidence>